<organism evidence="1 2">
    <name type="scientific">Salinicola rhizosphaerae</name>
    <dbReference type="NCBI Taxonomy" id="1443141"/>
    <lineage>
        <taxon>Bacteria</taxon>
        <taxon>Pseudomonadati</taxon>
        <taxon>Pseudomonadota</taxon>
        <taxon>Gammaproteobacteria</taxon>
        <taxon>Oceanospirillales</taxon>
        <taxon>Halomonadaceae</taxon>
        <taxon>Salinicola</taxon>
    </lineage>
</organism>
<sequence>MSNVFKRNKMNVEMDYCRPNPLSGFEGQWVSKIEINGVRQMFQFEEEKLFLPDLPFGEGPSPFFEVMANMVGVEEDDFKDFEDTLASSIFLLSHYAKKHVIEHGEPDDYQELVDEFVDALWG</sequence>
<evidence type="ECO:0000313" key="2">
    <source>
        <dbReference type="Proteomes" id="UP000646745"/>
    </source>
</evidence>
<reference evidence="2" key="1">
    <citation type="journal article" date="2019" name="Int. J. Syst. Evol. Microbiol.">
        <title>The Global Catalogue of Microorganisms (GCM) 10K type strain sequencing project: providing services to taxonomists for standard genome sequencing and annotation.</title>
        <authorList>
            <consortium name="The Broad Institute Genomics Platform"/>
            <consortium name="The Broad Institute Genome Sequencing Center for Infectious Disease"/>
            <person name="Wu L."/>
            <person name="Ma J."/>
        </authorList>
    </citation>
    <scope>NUCLEOTIDE SEQUENCE [LARGE SCALE GENOMIC DNA]</scope>
    <source>
        <strain evidence="2">KCTC 32998</strain>
    </source>
</reference>
<dbReference type="Proteomes" id="UP000646745">
    <property type="component" value="Unassembled WGS sequence"/>
</dbReference>
<protein>
    <submittedName>
        <fullName evidence="1">Uncharacterized protein</fullName>
    </submittedName>
</protein>
<gene>
    <name evidence="1" type="ORF">GCM10009038_08820</name>
</gene>
<dbReference type="EMBL" id="BMZI01000002">
    <property type="protein sequence ID" value="GHB12997.1"/>
    <property type="molecule type" value="Genomic_DNA"/>
</dbReference>
<keyword evidence="2" id="KW-1185">Reference proteome</keyword>
<comment type="caution">
    <text evidence="1">The sequence shown here is derived from an EMBL/GenBank/DDBJ whole genome shotgun (WGS) entry which is preliminary data.</text>
</comment>
<dbReference type="RefSeq" id="WP_189443436.1">
    <property type="nucleotide sequence ID" value="NZ_BMZI01000002.1"/>
</dbReference>
<evidence type="ECO:0000313" key="1">
    <source>
        <dbReference type="EMBL" id="GHB12997.1"/>
    </source>
</evidence>
<name>A0ABQ3DTY5_9GAMM</name>
<accession>A0ABQ3DTY5</accession>
<proteinExistence type="predicted"/>